<proteinExistence type="predicted"/>
<gene>
    <name evidence="1" type="ORF">PRVXH_002175</name>
</gene>
<name>A0AAU8HRN3_9FIRM</name>
<accession>A0AAU8HRN3</accession>
<dbReference type="RefSeq" id="WP_353892800.1">
    <property type="nucleotide sequence ID" value="NZ_CP159485.1"/>
</dbReference>
<dbReference type="EMBL" id="CP159485">
    <property type="protein sequence ID" value="XCI28225.1"/>
    <property type="molecule type" value="Genomic_DNA"/>
</dbReference>
<reference evidence="1" key="2">
    <citation type="submission" date="2024-06" db="EMBL/GenBank/DDBJ databases">
        <authorList>
            <person name="Petrova K.O."/>
            <person name="Toshchakov S.V."/>
            <person name="Boltjanskaja Y.V."/>
            <person name="Kevbrin V.V."/>
        </authorList>
    </citation>
    <scope>NUCLEOTIDE SEQUENCE</scope>
    <source>
        <strain evidence="1">Z-710</strain>
    </source>
</reference>
<evidence type="ECO:0000313" key="1">
    <source>
        <dbReference type="EMBL" id="XCI28225.1"/>
    </source>
</evidence>
<sequence length="58" mass="7162">MAIFFEDERIKVRQLRDCTDDYSMLTKWLSDLDVHEYYEGRSDSKSLVNWRILCLFYF</sequence>
<dbReference type="AlphaFoldDB" id="A0AAU8HRN3"/>
<reference evidence="1" key="1">
    <citation type="journal article" date="2018" name="Antonie Van Leeuwenhoek">
        <title>Proteinivorax hydrogeniformans sp. nov., an anaerobic, haloalkaliphilic bacterium fermenting proteinaceous compounds with high hydrogen production.</title>
        <authorList>
            <person name="Boltyanskaya Y."/>
            <person name="Detkova E."/>
            <person name="Pimenov N."/>
            <person name="Kevbrin V."/>
        </authorList>
    </citation>
    <scope>NUCLEOTIDE SEQUENCE</scope>
    <source>
        <strain evidence="1">Z-710</strain>
    </source>
</reference>
<protein>
    <submittedName>
        <fullName evidence="1">Uncharacterized protein</fullName>
    </submittedName>
</protein>
<organism evidence="1">
    <name type="scientific">Proteinivorax hydrogeniformans</name>
    <dbReference type="NCBI Taxonomy" id="1826727"/>
    <lineage>
        <taxon>Bacteria</taxon>
        <taxon>Bacillati</taxon>
        <taxon>Bacillota</taxon>
        <taxon>Clostridia</taxon>
        <taxon>Eubacteriales</taxon>
        <taxon>Proteinivoracaceae</taxon>
        <taxon>Proteinivorax</taxon>
    </lineage>
</organism>